<keyword evidence="6 9" id="KW-0808">Transferase</keyword>
<dbReference type="SUPFAM" id="SSF53383">
    <property type="entry name" value="PLP-dependent transferases"/>
    <property type="match status" value="1"/>
</dbReference>
<comment type="subunit">
    <text evidence="4 9">Homodimer.</text>
</comment>
<dbReference type="InterPro" id="IPR050106">
    <property type="entry name" value="HistidinolP_aminotransfase"/>
</dbReference>
<keyword evidence="12" id="KW-1185">Reference proteome</keyword>
<gene>
    <name evidence="9 11" type="primary">hisC</name>
    <name evidence="11" type="ORF">GCM10007891_20670</name>
</gene>
<evidence type="ECO:0000313" key="11">
    <source>
        <dbReference type="EMBL" id="GLQ00214.1"/>
    </source>
</evidence>
<comment type="catalytic activity">
    <reaction evidence="8 9">
        <text>L-histidinol phosphate + 2-oxoglutarate = 3-(imidazol-4-yl)-2-oxopropyl phosphate + L-glutamate</text>
        <dbReference type="Rhea" id="RHEA:23744"/>
        <dbReference type="ChEBI" id="CHEBI:16810"/>
        <dbReference type="ChEBI" id="CHEBI:29985"/>
        <dbReference type="ChEBI" id="CHEBI:57766"/>
        <dbReference type="ChEBI" id="CHEBI:57980"/>
        <dbReference type="EC" id="2.6.1.9"/>
    </reaction>
</comment>
<protein>
    <recommendedName>
        <fullName evidence="9">Histidinol-phosphate aminotransferase</fullName>
        <ecNumber evidence="9">2.6.1.9</ecNumber>
    </recommendedName>
    <alternativeName>
        <fullName evidence="9">Imidazole acetol-phosphate transaminase</fullName>
    </alternativeName>
</protein>
<evidence type="ECO:0000256" key="1">
    <source>
        <dbReference type="ARBA" id="ARBA00001933"/>
    </source>
</evidence>
<dbReference type="HAMAP" id="MF_01023">
    <property type="entry name" value="HisC_aminotrans_2"/>
    <property type="match status" value="1"/>
</dbReference>
<evidence type="ECO:0000256" key="3">
    <source>
        <dbReference type="ARBA" id="ARBA00007970"/>
    </source>
</evidence>
<reference evidence="11" key="2">
    <citation type="submission" date="2023-01" db="EMBL/GenBank/DDBJ databases">
        <title>Draft genome sequence of Methylophaga thalassica strain NBRC 102424.</title>
        <authorList>
            <person name="Sun Q."/>
            <person name="Mori K."/>
        </authorList>
    </citation>
    <scope>NUCLEOTIDE SEQUENCE</scope>
    <source>
        <strain evidence="11">NBRC 102424</strain>
    </source>
</reference>
<proteinExistence type="inferred from homology"/>
<dbReference type="InterPro" id="IPR015424">
    <property type="entry name" value="PyrdxlP-dep_Trfase"/>
</dbReference>
<dbReference type="EMBL" id="BSND01000005">
    <property type="protein sequence ID" value="GLQ00214.1"/>
    <property type="molecule type" value="Genomic_DNA"/>
</dbReference>
<comment type="cofactor">
    <cofactor evidence="1 9">
        <name>pyridoxal 5'-phosphate</name>
        <dbReference type="ChEBI" id="CHEBI:597326"/>
    </cofactor>
</comment>
<dbReference type="InterPro" id="IPR001917">
    <property type="entry name" value="Aminotrans_II_pyridoxalP_BS"/>
</dbReference>
<dbReference type="PANTHER" id="PTHR43643:SF3">
    <property type="entry name" value="HISTIDINOL-PHOSPHATE AMINOTRANSFERASE"/>
    <property type="match status" value="1"/>
</dbReference>
<dbReference type="InterPro" id="IPR005861">
    <property type="entry name" value="HisP_aminotrans"/>
</dbReference>
<dbReference type="GO" id="GO:0008483">
    <property type="term" value="F:transaminase activity"/>
    <property type="evidence" value="ECO:0007669"/>
    <property type="project" value="UniProtKB-KW"/>
</dbReference>
<keyword evidence="9" id="KW-0368">Histidine biosynthesis</keyword>
<comment type="similarity">
    <text evidence="3 9">Belongs to the class-II pyridoxal-phosphate-dependent aminotransferase family. Histidinol-phosphate aminotransferase subfamily.</text>
</comment>
<dbReference type="NCBIfam" id="TIGR01141">
    <property type="entry name" value="hisC"/>
    <property type="match status" value="1"/>
</dbReference>
<dbReference type="InterPro" id="IPR015421">
    <property type="entry name" value="PyrdxlP-dep_Trfase_major"/>
</dbReference>
<evidence type="ECO:0000256" key="6">
    <source>
        <dbReference type="ARBA" id="ARBA00022679"/>
    </source>
</evidence>
<evidence type="ECO:0000313" key="12">
    <source>
        <dbReference type="Proteomes" id="UP001161423"/>
    </source>
</evidence>
<keyword evidence="5 9" id="KW-0032">Aminotransferase</keyword>
<evidence type="ECO:0000256" key="2">
    <source>
        <dbReference type="ARBA" id="ARBA00005011"/>
    </source>
</evidence>
<keyword evidence="9" id="KW-0028">Amino-acid biosynthesis</keyword>
<dbReference type="Gene3D" id="3.40.640.10">
    <property type="entry name" value="Type I PLP-dependent aspartate aminotransferase-like (Major domain)"/>
    <property type="match status" value="1"/>
</dbReference>
<evidence type="ECO:0000256" key="9">
    <source>
        <dbReference type="HAMAP-Rule" id="MF_01023"/>
    </source>
</evidence>
<evidence type="ECO:0000259" key="10">
    <source>
        <dbReference type="Pfam" id="PF00155"/>
    </source>
</evidence>
<evidence type="ECO:0000256" key="4">
    <source>
        <dbReference type="ARBA" id="ARBA00011738"/>
    </source>
</evidence>
<evidence type="ECO:0000256" key="7">
    <source>
        <dbReference type="ARBA" id="ARBA00022898"/>
    </source>
</evidence>
<dbReference type="PANTHER" id="PTHR43643">
    <property type="entry name" value="HISTIDINOL-PHOSPHATE AMINOTRANSFERASE 2"/>
    <property type="match status" value="1"/>
</dbReference>
<dbReference type="InterPro" id="IPR015422">
    <property type="entry name" value="PyrdxlP-dep_Trfase_small"/>
</dbReference>
<dbReference type="PROSITE" id="PS00599">
    <property type="entry name" value="AA_TRANSFER_CLASS_2"/>
    <property type="match status" value="1"/>
</dbReference>
<dbReference type="RefSeq" id="WP_284723273.1">
    <property type="nucleotide sequence ID" value="NZ_BSND01000005.1"/>
</dbReference>
<evidence type="ECO:0000256" key="8">
    <source>
        <dbReference type="ARBA" id="ARBA00047481"/>
    </source>
</evidence>
<reference evidence="11" key="1">
    <citation type="journal article" date="2014" name="Int. J. Syst. Evol. Microbiol.">
        <title>Complete genome of a new Firmicutes species belonging to the dominant human colonic microbiota ('Ruminococcus bicirculans') reveals two chromosomes and a selective capacity to utilize plant glucans.</title>
        <authorList>
            <consortium name="NISC Comparative Sequencing Program"/>
            <person name="Wegmann U."/>
            <person name="Louis P."/>
            <person name="Goesmann A."/>
            <person name="Henrissat B."/>
            <person name="Duncan S.H."/>
            <person name="Flint H.J."/>
        </authorList>
    </citation>
    <scope>NUCLEOTIDE SEQUENCE</scope>
    <source>
        <strain evidence="11">NBRC 102424</strain>
    </source>
</reference>
<comment type="caution">
    <text evidence="11">The sequence shown here is derived from an EMBL/GenBank/DDBJ whole genome shotgun (WGS) entry which is preliminary data.</text>
</comment>
<keyword evidence="7 9" id="KW-0663">Pyridoxal phosphate</keyword>
<comment type="pathway">
    <text evidence="2 9">Amino-acid biosynthesis; L-histidine biosynthesis; L-histidine from 5-phospho-alpha-D-ribose 1-diphosphate: step 7/9.</text>
</comment>
<dbReference type="Pfam" id="PF00155">
    <property type="entry name" value="Aminotran_1_2"/>
    <property type="match status" value="1"/>
</dbReference>
<dbReference type="Proteomes" id="UP001161423">
    <property type="component" value="Unassembled WGS sequence"/>
</dbReference>
<dbReference type="CDD" id="cd00609">
    <property type="entry name" value="AAT_like"/>
    <property type="match status" value="1"/>
</dbReference>
<dbReference type="InterPro" id="IPR004839">
    <property type="entry name" value="Aminotransferase_I/II_large"/>
</dbReference>
<feature type="modified residue" description="N6-(pyridoxal phosphate)lysine" evidence="9">
    <location>
        <position position="210"/>
    </location>
</feature>
<dbReference type="Gene3D" id="3.90.1150.10">
    <property type="entry name" value="Aspartate Aminotransferase, domain 1"/>
    <property type="match status" value="1"/>
</dbReference>
<name>A0ABQ5TW26_9GAMM</name>
<dbReference type="EC" id="2.6.1.9" evidence="9"/>
<organism evidence="11 12">
    <name type="scientific">Methylophaga thalassica</name>
    <dbReference type="NCBI Taxonomy" id="40223"/>
    <lineage>
        <taxon>Bacteria</taxon>
        <taxon>Pseudomonadati</taxon>
        <taxon>Pseudomonadota</taxon>
        <taxon>Gammaproteobacteria</taxon>
        <taxon>Thiotrichales</taxon>
        <taxon>Piscirickettsiaceae</taxon>
        <taxon>Methylophaga</taxon>
    </lineage>
</organism>
<sequence>MSRFWSGFVNELDPYVPGEQPKLANLTKLNTNENPYGPSPKVIEAIRMAASDRLRLYPDPTSAELRQAIADFYRIDAAWVFVGNGSDEVLGHVFNAFFRQEAPILFPDISYSFYPVYCQLYHISYDTVPLSHDFSINVDDYDRINGGIIFPNPNAPTGCLLALSEIERLLQKNTESVVVIDEAYIDFGGESAVSLVKDYPNLLIVQTMSKSRSLAGMRVGYAIGQVDLIEGLIRVKDSFNSYPVDSLASAAGVAAMNDKAYFNETCQAVIDERNKVVAGLEELGFDVLPSAANFVFASHKQVDAVEIAAGLRKEGIIVRHFTKPRINQFLRISIGTAGENQQLLSVLDTLV</sequence>
<feature type="domain" description="Aminotransferase class I/classII large" evidence="10">
    <location>
        <begin position="25"/>
        <end position="346"/>
    </location>
</feature>
<evidence type="ECO:0000256" key="5">
    <source>
        <dbReference type="ARBA" id="ARBA00022576"/>
    </source>
</evidence>
<accession>A0ABQ5TW26</accession>